<name>A0ABP3A8D8_MYCUL</name>
<evidence type="ECO:0000259" key="1">
    <source>
        <dbReference type="Pfam" id="PF00668"/>
    </source>
</evidence>
<comment type="caution">
    <text evidence="2">The sequence shown here is derived from an EMBL/GenBank/DDBJ whole genome shotgun (WGS) entry which is preliminary data.</text>
</comment>
<protein>
    <submittedName>
        <fullName evidence="2">Condensation domain protein</fullName>
    </submittedName>
</protein>
<dbReference type="SUPFAM" id="SSF52777">
    <property type="entry name" value="CoA-dependent acyltransferases"/>
    <property type="match status" value="1"/>
</dbReference>
<feature type="domain" description="Condensation" evidence="1">
    <location>
        <begin position="17"/>
        <end position="75"/>
    </location>
</feature>
<dbReference type="EMBL" id="JAOL01000156">
    <property type="protein sequence ID" value="EUA87677.1"/>
    <property type="molecule type" value="Genomic_DNA"/>
</dbReference>
<evidence type="ECO:0000313" key="3">
    <source>
        <dbReference type="Proteomes" id="UP000020681"/>
    </source>
</evidence>
<dbReference type="InterPro" id="IPR023213">
    <property type="entry name" value="CAT-like_dom_sf"/>
</dbReference>
<reference evidence="2 3" key="1">
    <citation type="submission" date="2014-01" db="EMBL/GenBank/DDBJ databases">
        <authorList>
            <person name="Dobos K."/>
            <person name="Lenaerts A."/>
            <person name="Ordway D."/>
            <person name="DeGroote M.A."/>
            <person name="Parker T."/>
            <person name="Sizemore C."/>
            <person name="Tallon L.J."/>
            <person name="Sadzewicz L.K."/>
            <person name="Sengamalay N."/>
            <person name="Fraser C.M."/>
            <person name="Hine E."/>
            <person name="Shefchek K.A."/>
            <person name="Das S.P."/>
            <person name="Tettelin H."/>
        </authorList>
    </citation>
    <scope>NUCLEOTIDE SEQUENCE [LARGE SCALE GENOMIC DNA]</scope>
    <source>
        <strain evidence="2 3">Harvey</strain>
    </source>
</reference>
<dbReference type="Proteomes" id="UP000020681">
    <property type="component" value="Unassembled WGS sequence"/>
</dbReference>
<sequence length="90" mass="10540">MAAEQSSDQPRICPGERYRLSDGQRRMWFLQTMDPDDVTLNICVAYRLTGLVDEDRLHTAVNDVVARHAILRTTYGWTPKGSHTRYFRRR</sequence>
<proteinExistence type="predicted"/>
<organism evidence="2 3">
    <name type="scientific">Mycobacterium ulcerans str. Harvey</name>
    <dbReference type="NCBI Taxonomy" id="1299332"/>
    <lineage>
        <taxon>Bacteria</taxon>
        <taxon>Bacillati</taxon>
        <taxon>Actinomycetota</taxon>
        <taxon>Actinomycetes</taxon>
        <taxon>Mycobacteriales</taxon>
        <taxon>Mycobacteriaceae</taxon>
        <taxon>Mycobacterium</taxon>
        <taxon>Mycobacterium ulcerans group</taxon>
    </lineage>
</organism>
<evidence type="ECO:0000313" key="2">
    <source>
        <dbReference type="EMBL" id="EUA87677.1"/>
    </source>
</evidence>
<dbReference type="Pfam" id="PF00668">
    <property type="entry name" value="Condensation"/>
    <property type="match status" value="1"/>
</dbReference>
<dbReference type="InterPro" id="IPR001242">
    <property type="entry name" value="Condensation_dom"/>
</dbReference>
<dbReference type="Gene3D" id="3.30.559.10">
    <property type="entry name" value="Chloramphenicol acetyltransferase-like domain"/>
    <property type="match status" value="1"/>
</dbReference>
<accession>A0ABP3A8D8</accession>
<keyword evidence="3" id="KW-1185">Reference proteome</keyword>
<gene>
    <name evidence="2" type="ORF">I551_5864</name>
</gene>